<feature type="compositionally biased region" description="Low complexity" evidence="6">
    <location>
        <begin position="164"/>
        <end position="178"/>
    </location>
</feature>
<dbReference type="InterPro" id="IPR007267">
    <property type="entry name" value="GtrA_DPMS_TM"/>
</dbReference>
<gene>
    <name evidence="9" type="ORF">DFJ69_3841</name>
</gene>
<evidence type="ECO:0000313" key="9">
    <source>
        <dbReference type="EMBL" id="REE98354.1"/>
    </source>
</evidence>
<dbReference type="InterPro" id="IPR051401">
    <property type="entry name" value="GtrA_CellWall_Glycosyl"/>
</dbReference>
<evidence type="ECO:0000256" key="3">
    <source>
        <dbReference type="ARBA" id="ARBA00022692"/>
    </source>
</evidence>
<sequence>MPRCPEGRFLFVSLVANLYRRFEHLVRELAKFGSVGAAAFVITIGLANALQFGLELGPLKSFVVATVVAATFAYAANRYWTFRHRDRSGLGREYMLFFALNGVGLVITNLFIGFTHYGLGQEGPVAYNIALVIGTGVATLFRFWSYKKWVFLPVEAPAIDPHSGLPEAGPAPREGAANGHRRAPQGHGRHDKPGERTGPPPLSNRR</sequence>
<name>A0A3D9T0M8_9ACTN</name>
<keyword evidence="5 7" id="KW-0472">Membrane</keyword>
<keyword evidence="3 7" id="KW-0812">Transmembrane</keyword>
<evidence type="ECO:0000256" key="6">
    <source>
        <dbReference type="SAM" id="MobiDB-lite"/>
    </source>
</evidence>
<dbReference type="PANTHER" id="PTHR38459:SF1">
    <property type="entry name" value="PROPHAGE BACTOPRENOL-LINKED GLUCOSE TRANSLOCASE HOMOLOG"/>
    <property type="match status" value="1"/>
</dbReference>
<feature type="transmembrane region" description="Helical" evidence="7">
    <location>
        <begin position="94"/>
        <end position="119"/>
    </location>
</feature>
<comment type="similarity">
    <text evidence="2">Belongs to the GtrA family.</text>
</comment>
<evidence type="ECO:0000313" key="10">
    <source>
        <dbReference type="Proteomes" id="UP000256661"/>
    </source>
</evidence>
<keyword evidence="10" id="KW-1185">Reference proteome</keyword>
<dbReference type="GO" id="GO:0000271">
    <property type="term" value="P:polysaccharide biosynthetic process"/>
    <property type="evidence" value="ECO:0007669"/>
    <property type="project" value="InterPro"/>
</dbReference>
<dbReference type="Pfam" id="PF04138">
    <property type="entry name" value="GtrA_DPMS_TM"/>
    <property type="match status" value="1"/>
</dbReference>
<feature type="region of interest" description="Disordered" evidence="6">
    <location>
        <begin position="162"/>
        <end position="206"/>
    </location>
</feature>
<dbReference type="PANTHER" id="PTHR38459">
    <property type="entry name" value="PROPHAGE BACTOPRENOL-LINKED GLUCOSE TRANSLOCASE HOMOLOG"/>
    <property type="match status" value="1"/>
</dbReference>
<evidence type="ECO:0000256" key="4">
    <source>
        <dbReference type="ARBA" id="ARBA00022989"/>
    </source>
</evidence>
<dbReference type="GO" id="GO:0005886">
    <property type="term" value="C:plasma membrane"/>
    <property type="evidence" value="ECO:0007669"/>
    <property type="project" value="TreeGrafter"/>
</dbReference>
<evidence type="ECO:0000259" key="8">
    <source>
        <dbReference type="Pfam" id="PF04138"/>
    </source>
</evidence>
<dbReference type="Proteomes" id="UP000256661">
    <property type="component" value="Unassembled WGS sequence"/>
</dbReference>
<feature type="compositionally biased region" description="Basic residues" evidence="6">
    <location>
        <begin position="179"/>
        <end position="190"/>
    </location>
</feature>
<evidence type="ECO:0000256" key="7">
    <source>
        <dbReference type="SAM" id="Phobius"/>
    </source>
</evidence>
<proteinExistence type="inferred from homology"/>
<organism evidence="9 10">
    <name type="scientific">Thermomonospora umbrina</name>
    <dbReference type="NCBI Taxonomy" id="111806"/>
    <lineage>
        <taxon>Bacteria</taxon>
        <taxon>Bacillati</taxon>
        <taxon>Actinomycetota</taxon>
        <taxon>Actinomycetes</taxon>
        <taxon>Streptosporangiales</taxon>
        <taxon>Thermomonosporaceae</taxon>
        <taxon>Thermomonospora</taxon>
    </lineage>
</organism>
<keyword evidence="4 7" id="KW-1133">Transmembrane helix</keyword>
<protein>
    <submittedName>
        <fullName evidence="9">Putative flippase GtrA</fullName>
    </submittedName>
</protein>
<comment type="caution">
    <text evidence="9">The sequence shown here is derived from an EMBL/GenBank/DDBJ whole genome shotgun (WGS) entry which is preliminary data.</text>
</comment>
<evidence type="ECO:0000256" key="5">
    <source>
        <dbReference type="ARBA" id="ARBA00023136"/>
    </source>
</evidence>
<accession>A0A3D9T0M8</accession>
<feature type="transmembrane region" description="Helical" evidence="7">
    <location>
        <begin position="29"/>
        <end position="50"/>
    </location>
</feature>
<dbReference type="EMBL" id="QTTT01000001">
    <property type="protein sequence ID" value="REE98354.1"/>
    <property type="molecule type" value="Genomic_DNA"/>
</dbReference>
<comment type="subcellular location">
    <subcellularLocation>
        <location evidence="1">Membrane</location>
        <topology evidence="1">Multi-pass membrane protein</topology>
    </subcellularLocation>
</comment>
<evidence type="ECO:0000256" key="1">
    <source>
        <dbReference type="ARBA" id="ARBA00004141"/>
    </source>
</evidence>
<dbReference type="AlphaFoldDB" id="A0A3D9T0M8"/>
<feature type="domain" description="GtrA/DPMS transmembrane" evidence="8">
    <location>
        <begin position="31"/>
        <end position="151"/>
    </location>
</feature>
<reference evidence="9 10" key="1">
    <citation type="submission" date="2018-08" db="EMBL/GenBank/DDBJ databases">
        <title>Sequencing the genomes of 1000 actinobacteria strains.</title>
        <authorList>
            <person name="Klenk H.-P."/>
        </authorList>
    </citation>
    <scope>NUCLEOTIDE SEQUENCE [LARGE SCALE GENOMIC DNA]</scope>
    <source>
        <strain evidence="9 10">DSM 43927</strain>
    </source>
</reference>
<feature type="transmembrane region" description="Helical" evidence="7">
    <location>
        <begin position="125"/>
        <end position="144"/>
    </location>
</feature>
<feature type="transmembrane region" description="Helical" evidence="7">
    <location>
        <begin position="62"/>
        <end position="82"/>
    </location>
</feature>
<evidence type="ECO:0000256" key="2">
    <source>
        <dbReference type="ARBA" id="ARBA00009399"/>
    </source>
</evidence>